<dbReference type="InterPro" id="IPR039901">
    <property type="entry name" value="Kdotransferase"/>
</dbReference>
<dbReference type="GO" id="GO:0043842">
    <property type="term" value="F:Kdo transferase activity"/>
    <property type="evidence" value="ECO:0007669"/>
    <property type="project" value="UniProtKB-EC"/>
</dbReference>
<feature type="domain" description="3-deoxy-D-manno-octulosonic-acid transferase N-terminal" evidence="15">
    <location>
        <begin position="44"/>
        <end position="226"/>
    </location>
</feature>
<feature type="site" description="Transition state stabilizer" evidence="12">
    <location>
        <position position="223"/>
    </location>
</feature>
<keyword evidence="13" id="KW-1003">Cell membrane</keyword>
<dbReference type="EC" id="2.4.99.12" evidence="4 13"/>
<feature type="transmembrane region" description="Helical" evidence="13">
    <location>
        <begin position="15"/>
        <end position="33"/>
    </location>
</feature>
<dbReference type="Gene3D" id="3.40.50.11720">
    <property type="entry name" value="3-Deoxy-D-manno-octulosonic-acid transferase, N-terminal domain"/>
    <property type="match status" value="1"/>
</dbReference>
<evidence type="ECO:0000313" key="16">
    <source>
        <dbReference type="EMBL" id="AWV08464.1"/>
    </source>
</evidence>
<evidence type="ECO:0000256" key="4">
    <source>
        <dbReference type="ARBA" id="ARBA00012621"/>
    </source>
</evidence>
<comment type="pathway">
    <text evidence="2 13">Bacterial outer membrane biogenesis; LPS core biosynthesis.</text>
</comment>
<evidence type="ECO:0000259" key="15">
    <source>
        <dbReference type="Pfam" id="PF04413"/>
    </source>
</evidence>
<evidence type="ECO:0000256" key="7">
    <source>
        <dbReference type="ARBA" id="ARBA00022679"/>
    </source>
</evidence>
<keyword evidence="13" id="KW-1133">Transmembrane helix</keyword>
<dbReference type="RefSeq" id="WP_111267495.1">
    <property type="nucleotide sequence ID" value="NZ_CP029843.1"/>
</dbReference>
<evidence type="ECO:0000256" key="10">
    <source>
        <dbReference type="ARBA" id="ARBA00049183"/>
    </source>
</evidence>
<dbReference type="OrthoDB" id="9789797at2"/>
<keyword evidence="13" id="KW-0472">Membrane</keyword>
<dbReference type="PANTHER" id="PTHR42755">
    <property type="entry name" value="3-DEOXY-MANNO-OCTULOSONATE CYTIDYLYLTRANSFERASE"/>
    <property type="match status" value="1"/>
</dbReference>
<gene>
    <name evidence="16" type="ORF">C9I47_2793</name>
</gene>
<dbReference type="FunFam" id="3.40.50.11720:FF:000001">
    <property type="entry name" value="3-deoxy-D-manno-octulosonic acid transferase"/>
    <property type="match status" value="1"/>
</dbReference>
<evidence type="ECO:0000256" key="9">
    <source>
        <dbReference type="ARBA" id="ARBA00031445"/>
    </source>
</evidence>
<dbReference type="GO" id="GO:0005886">
    <property type="term" value="C:plasma membrane"/>
    <property type="evidence" value="ECO:0007669"/>
    <property type="project" value="UniProtKB-SubCell"/>
</dbReference>
<dbReference type="Gene3D" id="3.40.50.2000">
    <property type="entry name" value="Glycogen Phosphorylase B"/>
    <property type="match status" value="1"/>
</dbReference>
<evidence type="ECO:0000256" key="6">
    <source>
        <dbReference type="ARBA" id="ARBA00022519"/>
    </source>
</evidence>
<keyword evidence="6" id="KW-0997">Cell inner membrane</keyword>
<dbReference type="InterPro" id="IPR001296">
    <property type="entry name" value="Glyco_trans_1"/>
</dbReference>
<dbReference type="InterPro" id="IPR007507">
    <property type="entry name" value="Glycos_transf_N"/>
</dbReference>
<accession>A0A2U9TC92</accession>
<organism evidence="16 17">
    <name type="scientific">Marilutibacter maris</name>
    <dbReference type="NCBI Taxonomy" id="1605891"/>
    <lineage>
        <taxon>Bacteria</taxon>
        <taxon>Pseudomonadati</taxon>
        <taxon>Pseudomonadota</taxon>
        <taxon>Gammaproteobacteria</taxon>
        <taxon>Lysobacterales</taxon>
        <taxon>Lysobacteraceae</taxon>
        <taxon>Marilutibacter</taxon>
    </lineage>
</organism>
<dbReference type="Pfam" id="PF04413">
    <property type="entry name" value="Glycos_transf_N"/>
    <property type="match status" value="1"/>
</dbReference>
<name>A0A2U9TC92_9GAMM</name>
<comment type="similarity">
    <text evidence="3">Belongs to the glycosyltransferase group 1 family. Glycosyltransferase 30 subfamily.</text>
</comment>
<feature type="active site" description="Proton acceptor" evidence="11">
    <location>
        <position position="75"/>
    </location>
</feature>
<dbReference type="NCBIfam" id="NF004388">
    <property type="entry name" value="PRK05749.1-4"/>
    <property type="match status" value="1"/>
</dbReference>
<dbReference type="PANTHER" id="PTHR42755:SF1">
    <property type="entry name" value="3-DEOXY-D-MANNO-OCTULOSONIC ACID TRANSFERASE, MITOCHONDRIAL-RELATED"/>
    <property type="match status" value="1"/>
</dbReference>
<evidence type="ECO:0000256" key="5">
    <source>
        <dbReference type="ARBA" id="ARBA00019077"/>
    </source>
</evidence>
<keyword evidence="8" id="KW-0735">Signal-anchor</keyword>
<reference evidence="16 17" key="1">
    <citation type="submission" date="2018-05" db="EMBL/GenBank/DDBJ databases">
        <title>The complete genome of Lysobacter maris HZ9B, a marine bacterium antagonistic against terrestrial plant pathogens.</title>
        <authorList>
            <person name="Zhang X.-Q."/>
        </authorList>
    </citation>
    <scope>NUCLEOTIDE SEQUENCE [LARGE SCALE GENOMIC DNA]</scope>
    <source>
        <strain evidence="16 17">HZ9B</strain>
    </source>
</reference>
<comment type="function">
    <text evidence="13">Involved in lipopolysaccharide (LPS) biosynthesis. Catalyzes the transfer of 3-deoxy-D-manno-octulosonate (Kdo) residue(s) from CMP-Kdo to lipid IV(A), the tetraacyldisaccharide-1,4'-bisphosphate precursor of lipid A.</text>
</comment>
<evidence type="ECO:0000256" key="13">
    <source>
        <dbReference type="RuleBase" id="RU365103"/>
    </source>
</evidence>
<dbReference type="InterPro" id="IPR038107">
    <property type="entry name" value="Glycos_transf_N_sf"/>
</dbReference>
<dbReference type="KEGG" id="lmb:C9I47_2793"/>
<evidence type="ECO:0000259" key="14">
    <source>
        <dbReference type="Pfam" id="PF00534"/>
    </source>
</evidence>
<dbReference type="SUPFAM" id="SSF53756">
    <property type="entry name" value="UDP-Glycosyltransferase/glycogen phosphorylase"/>
    <property type="match status" value="1"/>
</dbReference>
<evidence type="ECO:0000256" key="12">
    <source>
        <dbReference type="PIRSR" id="PIRSR639901-2"/>
    </source>
</evidence>
<proteinExistence type="inferred from homology"/>
<keyword evidence="17" id="KW-1185">Reference proteome</keyword>
<evidence type="ECO:0000256" key="11">
    <source>
        <dbReference type="PIRSR" id="PIRSR639901-1"/>
    </source>
</evidence>
<dbReference type="FunFam" id="3.40.50.2000:FF:000032">
    <property type="entry name" value="3-deoxy-D-manno-octulosonic acid transferase"/>
    <property type="match status" value="1"/>
</dbReference>
<dbReference type="GO" id="GO:0009245">
    <property type="term" value="P:lipid A biosynthetic process"/>
    <property type="evidence" value="ECO:0007669"/>
    <property type="project" value="TreeGrafter"/>
</dbReference>
<evidence type="ECO:0000256" key="3">
    <source>
        <dbReference type="ARBA" id="ARBA00006380"/>
    </source>
</evidence>
<comment type="catalytic activity">
    <reaction evidence="10 13">
        <text>lipid IVA (E. coli) + CMP-3-deoxy-beta-D-manno-octulosonate = alpha-Kdo-(2-&gt;6)-lipid IVA (E. coli) + CMP + H(+)</text>
        <dbReference type="Rhea" id="RHEA:28066"/>
        <dbReference type="ChEBI" id="CHEBI:15378"/>
        <dbReference type="ChEBI" id="CHEBI:58603"/>
        <dbReference type="ChEBI" id="CHEBI:60364"/>
        <dbReference type="ChEBI" id="CHEBI:60377"/>
        <dbReference type="ChEBI" id="CHEBI:85987"/>
        <dbReference type="EC" id="2.4.99.12"/>
    </reaction>
</comment>
<dbReference type="EMBL" id="CP029843">
    <property type="protein sequence ID" value="AWV08464.1"/>
    <property type="molecule type" value="Genomic_DNA"/>
</dbReference>
<evidence type="ECO:0000256" key="1">
    <source>
        <dbReference type="ARBA" id="ARBA00004388"/>
    </source>
</evidence>
<feature type="domain" description="Glycosyl transferase family 1" evidence="14">
    <location>
        <begin position="249"/>
        <end position="412"/>
    </location>
</feature>
<evidence type="ECO:0000256" key="8">
    <source>
        <dbReference type="ARBA" id="ARBA00022968"/>
    </source>
</evidence>
<feature type="site" description="Transition state stabilizer" evidence="12">
    <location>
        <position position="145"/>
    </location>
</feature>
<keyword evidence="13" id="KW-0448">Lipopolysaccharide biosynthesis</keyword>
<evidence type="ECO:0000313" key="17">
    <source>
        <dbReference type="Proteomes" id="UP000249447"/>
    </source>
</evidence>
<dbReference type="UniPathway" id="UPA00958"/>
<dbReference type="GO" id="GO:0009244">
    <property type="term" value="P:lipopolysaccharide core region biosynthetic process"/>
    <property type="evidence" value="ECO:0007669"/>
    <property type="project" value="UniProtKB-UniRule"/>
</dbReference>
<protein>
    <recommendedName>
        <fullName evidence="5 13">3-deoxy-D-manno-octulosonic acid transferase</fullName>
        <shortName evidence="13">Kdo transferase</shortName>
        <ecNumber evidence="4 13">2.4.99.12</ecNumber>
    </recommendedName>
    <alternativeName>
        <fullName evidence="9 13">Lipid IV(A) 3-deoxy-D-manno-octulosonic acid transferase</fullName>
    </alternativeName>
</protein>
<keyword evidence="13" id="KW-0812">Transmembrane</keyword>
<dbReference type="AlphaFoldDB" id="A0A2U9TC92"/>
<comment type="subcellular location">
    <subcellularLocation>
        <location evidence="1">Cell inner membrane</location>
        <topology evidence="1">Single-pass membrane protein</topology>
        <orientation evidence="1">Cytoplasmic side</orientation>
    </subcellularLocation>
    <subcellularLocation>
        <location evidence="13">Cell membrane</location>
    </subcellularLocation>
</comment>
<keyword evidence="7 13" id="KW-0808">Transferase</keyword>
<sequence length="443" mass="48573">MKDSPDLLERLLRGLYSAVLYLLVPVTLYHLIWRGFRHQAYLLRWHERYAVYHQPPADAELGRRTVWLHAVSVGEVNAAAPVVNALRRARPDLRLLITTITPTGSDRVNALWGGEVEHVYLPYDLPGAVGRFLAHFKPGVALIMETELWPNLLFGCRDRGIPAYILNARLSERSLRGYRVLAPLVARALRTVTRVAAQSQADAERFVRLGADAGQVVRTGNLKFDVPLPDGIDAFAAQCRAAHGGRPVWIAASTHEDEEAAVLAMHRRLRERHPDLLLLWVPRHPERFRVVAELARMAGMRVATRSRATWPGAADEVFVVDTLGELISFYACADVAFVGGSLQAVGGHNLLEPAATGTAIVTGPHLHNFAEIRRLFTGAGALKIGCDAAAVGRALGDLLDNPEERARMVEAGLELVESGRGALAATMALIEPVLPPVEAFGRY</sequence>
<dbReference type="Pfam" id="PF00534">
    <property type="entry name" value="Glycos_transf_1"/>
    <property type="match status" value="1"/>
</dbReference>
<evidence type="ECO:0000256" key="2">
    <source>
        <dbReference type="ARBA" id="ARBA00004713"/>
    </source>
</evidence>
<dbReference type="Proteomes" id="UP000249447">
    <property type="component" value="Chromosome"/>
</dbReference>